<dbReference type="InterPro" id="IPR005534">
    <property type="entry name" value="Curli_assmbl/transp-comp_CsgG"/>
</dbReference>
<keyword evidence="3" id="KW-1185">Reference proteome</keyword>
<name>A0A8J3D8L0_9BACT</name>
<gene>
    <name evidence="2" type="ORF">GCM10007390_51350</name>
</gene>
<dbReference type="EMBL" id="BMXF01000010">
    <property type="protein sequence ID" value="GHB88950.1"/>
    <property type="molecule type" value="Genomic_DNA"/>
</dbReference>
<organism evidence="2 3">
    <name type="scientific">Persicitalea jodogahamensis</name>
    <dbReference type="NCBI Taxonomy" id="402147"/>
    <lineage>
        <taxon>Bacteria</taxon>
        <taxon>Pseudomonadati</taxon>
        <taxon>Bacteroidota</taxon>
        <taxon>Cytophagia</taxon>
        <taxon>Cytophagales</taxon>
        <taxon>Spirosomataceae</taxon>
        <taxon>Persicitalea</taxon>
    </lineage>
</organism>
<sequence length="269" mass="29786">MKYALIFISMISACLPSNAQYEAQIKSITQEIGNKVAETGKKRIAVADFMDANGVVTKLGQFLSEEFNTALPESGQGFQVIDRSRLNDLMRENKLGPLSDPETAVKLGKLAGIEALIYGTITPLGESVRVNIKILDIQRAVILRAFAGNITRTADINTLLGAKAAIQVDDFDTSSNDKSSPDCGQKRTCTICITNKSELTIEAKPSLNTIGKEILLHPGERKCWTQAQLSGTNDYLNTQLYYYQNRTLFKRESITIEPCKTYNLFFTKK</sequence>
<dbReference type="Gene3D" id="3.40.50.10610">
    <property type="entry name" value="ABC-type transport auxiliary lipoprotein component"/>
    <property type="match status" value="1"/>
</dbReference>
<evidence type="ECO:0008006" key="4">
    <source>
        <dbReference type="Google" id="ProtNLM"/>
    </source>
</evidence>
<proteinExistence type="predicted"/>
<dbReference type="Proteomes" id="UP000598271">
    <property type="component" value="Unassembled WGS sequence"/>
</dbReference>
<protein>
    <recommendedName>
        <fullName evidence="4">FlgO domain-containing protein</fullName>
    </recommendedName>
</protein>
<comment type="caution">
    <text evidence="2">The sequence shown here is derived from an EMBL/GenBank/DDBJ whole genome shotgun (WGS) entry which is preliminary data.</text>
</comment>
<evidence type="ECO:0000313" key="3">
    <source>
        <dbReference type="Proteomes" id="UP000598271"/>
    </source>
</evidence>
<reference evidence="2 3" key="1">
    <citation type="journal article" date="2014" name="Int. J. Syst. Evol. Microbiol.">
        <title>Complete genome sequence of Corynebacterium casei LMG S-19264T (=DSM 44701T), isolated from a smear-ripened cheese.</title>
        <authorList>
            <consortium name="US DOE Joint Genome Institute (JGI-PGF)"/>
            <person name="Walter F."/>
            <person name="Albersmeier A."/>
            <person name="Kalinowski J."/>
            <person name="Ruckert C."/>
        </authorList>
    </citation>
    <scope>NUCLEOTIDE SEQUENCE [LARGE SCALE GENOMIC DNA]</scope>
    <source>
        <strain evidence="2 3">KCTC 12866</strain>
    </source>
</reference>
<dbReference type="GO" id="GO:0030288">
    <property type="term" value="C:outer membrane-bounded periplasmic space"/>
    <property type="evidence" value="ECO:0007669"/>
    <property type="project" value="InterPro"/>
</dbReference>
<accession>A0A8J3D8L0</accession>
<keyword evidence="1" id="KW-0732">Signal</keyword>
<evidence type="ECO:0000256" key="1">
    <source>
        <dbReference type="SAM" id="SignalP"/>
    </source>
</evidence>
<evidence type="ECO:0000313" key="2">
    <source>
        <dbReference type="EMBL" id="GHB88950.1"/>
    </source>
</evidence>
<feature type="chain" id="PRO_5035284168" description="FlgO domain-containing protein" evidence="1">
    <location>
        <begin position="20"/>
        <end position="269"/>
    </location>
</feature>
<feature type="signal peptide" evidence="1">
    <location>
        <begin position="1"/>
        <end position="19"/>
    </location>
</feature>
<dbReference type="AlphaFoldDB" id="A0A8J3D8L0"/>
<dbReference type="Pfam" id="PF03783">
    <property type="entry name" value="CsgG"/>
    <property type="match status" value="1"/>
</dbReference>
<dbReference type="RefSeq" id="WP_189569271.1">
    <property type="nucleotide sequence ID" value="NZ_BMXF01000010.1"/>
</dbReference>